<feature type="transmembrane region" description="Helical" evidence="1">
    <location>
        <begin position="119"/>
        <end position="141"/>
    </location>
</feature>
<evidence type="ECO:0000256" key="1">
    <source>
        <dbReference type="SAM" id="Phobius"/>
    </source>
</evidence>
<dbReference type="Proteomes" id="UP000225544">
    <property type="component" value="Segment"/>
</dbReference>
<accession>A0A222ZHA0</accession>
<protein>
    <submittedName>
        <fullName evidence="2">Uncharacterized protein</fullName>
    </submittedName>
</protein>
<sequence length="149" mass="16369">MAECQKRNDKCVCAKNPDHRGQHQCMCGQTWMGRSASLDPNEHDLMANLKDVVEPEGAKLEEMKAESLRMCALIRGVFGVEHDAAHAAINSFKFSCQMHAERSGKTEAQYMDDLTPEEWALLLGACVGAVMTVGGNVGLVVEERDEDGE</sequence>
<reference evidence="3" key="1">
    <citation type="submission" date="2017-05" db="EMBL/GenBank/DDBJ databases">
        <authorList>
            <person name="Aguayo I.A."/>
            <person name="Haubrich L.A."/>
            <person name="Lawand A."/>
            <person name="Nayek S."/>
            <person name="Syed N."/>
            <person name="Wagner P.E."/>
            <person name="Donegan-Quick R."/>
            <person name="Kim T."/>
            <person name="Visi D.K."/>
            <person name="Allen M.S."/>
            <person name="Hughes L.E."/>
            <person name="Stoner T.H."/>
            <person name="Garlena R.A."/>
            <person name="Russell D.A."/>
            <person name="Pope W.H."/>
            <person name="Jacobs-Sera D."/>
            <person name="Hatfull G.F."/>
        </authorList>
    </citation>
    <scope>NUCLEOTIDE SEQUENCE [LARGE SCALE GENOMIC DNA]</scope>
</reference>
<proteinExistence type="predicted"/>
<gene>
    <name evidence="2" type="primary">20</name>
    <name evidence="2" type="ORF">SEA_WHEELBITE_20</name>
</gene>
<dbReference type="GeneID" id="65071734"/>
<dbReference type="RefSeq" id="YP_010082728.1">
    <property type="nucleotide sequence ID" value="NC_055034.1"/>
</dbReference>
<keyword evidence="3" id="KW-1185">Reference proteome</keyword>
<dbReference type="EMBL" id="MF140434">
    <property type="protein sequence ID" value="ASR84113.1"/>
    <property type="molecule type" value="Genomic_DNA"/>
</dbReference>
<keyword evidence="1" id="KW-0812">Transmembrane</keyword>
<organism evidence="2 3">
    <name type="scientific">Arthrobacter phage Wheelbite</name>
    <dbReference type="NCBI Taxonomy" id="2015873"/>
    <lineage>
        <taxon>Viruses</taxon>
        <taxon>Duplodnaviria</taxon>
        <taxon>Heunggongvirae</taxon>
        <taxon>Uroviricota</taxon>
        <taxon>Caudoviricetes</taxon>
        <taxon>Laroyevirus</taxon>
        <taxon>Laroyevirus wheelbite</taxon>
    </lineage>
</organism>
<dbReference type="KEGG" id="vg:65071734"/>
<name>A0A222ZHA0_9CAUD</name>
<evidence type="ECO:0000313" key="2">
    <source>
        <dbReference type="EMBL" id="ASR84113.1"/>
    </source>
</evidence>
<keyword evidence="1" id="KW-0472">Membrane</keyword>
<evidence type="ECO:0000313" key="3">
    <source>
        <dbReference type="Proteomes" id="UP000225544"/>
    </source>
</evidence>
<keyword evidence="1" id="KW-1133">Transmembrane helix</keyword>